<evidence type="ECO:0000313" key="5">
    <source>
        <dbReference type="Proteomes" id="UP000694240"/>
    </source>
</evidence>
<gene>
    <name evidence="4" type="ORF">ISN45_Aa07g031790</name>
</gene>
<dbReference type="Proteomes" id="UP000694240">
    <property type="component" value="Chromosome 12"/>
</dbReference>
<name>A0A8T1Y7X4_9BRAS</name>
<dbReference type="SMART" id="SM00343">
    <property type="entry name" value="ZnF_C2HC"/>
    <property type="match status" value="2"/>
</dbReference>
<feature type="region of interest" description="Disordered" evidence="2">
    <location>
        <begin position="1851"/>
        <end position="2053"/>
    </location>
</feature>
<feature type="region of interest" description="Disordered" evidence="2">
    <location>
        <begin position="2327"/>
        <end position="2353"/>
    </location>
</feature>
<feature type="compositionally biased region" description="Basic and acidic residues" evidence="2">
    <location>
        <begin position="2030"/>
        <end position="2039"/>
    </location>
</feature>
<dbReference type="InterPro" id="IPR000477">
    <property type="entry name" value="RT_dom"/>
</dbReference>
<feature type="compositionally biased region" description="Low complexity" evidence="2">
    <location>
        <begin position="1908"/>
        <end position="1924"/>
    </location>
</feature>
<proteinExistence type="predicted"/>
<reference evidence="4 5" key="1">
    <citation type="submission" date="2020-12" db="EMBL/GenBank/DDBJ databases">
        <title>Concerted genomic and epigenomic changes stabilize Arabidopsis allopolyploids.</title>
        <authorList>
            <person name="Chen Z."/>
        </authorList>
    </citation>
    <scope>NUCLEOTIDE SEQUENCE [LARGE SCALE GENOMIC DNA]</scope>
    <source>
        <strain evidence="4">Allo738</strain>
        <tissue evidence="4">Leaf</tissue>
    </source>
</reference>
<dbReference type="PANTHER" id="PTHR33116:SF80">
    <property type="entry name" value="REVERSE TRANSCRIPTASE ZINC-BINDING DOMAIN-CONTAINING PROTEIN"/>
    <property type="match status" value="1"/>
</dbReference>
<feature type="region of interest" description="Disordered" evidence="2">
    <location>
        <begin position="70"/>
        <end position="99"/>
    </location>
</feature>
<dbReference type="Pfam" id="PF14111">
    <property type="entry name" value="DUF4283"/>
    <property type="match status" value="1"/>
</dbReference>
<feature type="compositionally biased region" description="Polar residues" evidence="2">
    <location>
        <begin position="75"/>
        <end position="91"/>
    </location>
</feature>
<feature type="compositionally biased region" description="Polar residues" evidence="2">
    <location>
        <begin position="136"/>
        <end position="149"/>
    </location>
</feature>
<dbReference type="GO" id="GO:0003676">
    <property type="term" value="F:nucleic acid binding"/>
    <property type="evidence" value="ECO:0007669"/>
    <property type="project" value="InterPro"/>
</dbReference>
<dbReference type="InterPro" id="IPR026960">
    <property type="entry name" value="RVT-Znf"/>
</dbReference>
<feature type="compositionally biased region" description="Low complexity" evidence="2">
    <location>
        <begin position="12"/>
        <end position="29"/>
    </location>
</feature>
<feature type="region of interest" description="Disordered" evidence="2">
    <location>
        <begin position="134"/>
        <end position="172"/>
    </location>
</feature>
<dbReference type="InterPro" id="IPR001878">
    <property type="entry name" value="Znf_CCHC"/>
</dbReference>
<dbReference type="InterPro" id="IPR006736">
    <property type="entry name" value="DUF601"/>
</dbReference>
<sequence>MGKSSKAKKKPPGGISSSTSPKSPSSISIVGASQSPSRSPVAPMSPENASAPSAVKGSAIIETQTVISSDLGLKQQASESPSVTSQGSPMTSIPPHHASATALAQGSAISTIIASGKPDLGQLIEKVTHSNLPDKLSSSIDDSLPQSKPDTLVTKPAELKGTSQPKSKDPWVDLFKGPSKNLSKKGKAFILPSGEACVKIPNSVIEKNLKAWDSFIIGQFYADPPPQALIHTIVNGIWSQRFKDISVSKLEGNAFLFRIPNAQTRLRVINQRLWQIEGQTMFVANWEPGVVPVKPELTSAPIWLELRNVPLQFFNDDGFERIAGLVGEPKFLHPSTANKSNLDVAKVFTLIDPRKPLPEAVNVQFDTGEIKRILVSSPWMPPICSHCKEVGHSLKRCRTAPVTCRSCNSTIHSVEKCPRIKGNGARKPSSFKGKAKAVDSMEAAKHPQGDATVQIQTETPKQYPPGKKMVYVAKSKLVDDLATSSAVLPVLNPGDLSKAAGKRIADECSDKEKGLISEAEPDSSDTLSTEEELGKIWILWHPSVKVVIISKSLQMVTCEVQFPGITNWFIVSFVYAANEDSLRSSLWREIVSQARSQRMVGKAWAVMGDFNQILNPTDHSTRTNLNMDRAMREFSDSLNLADLMDLNYRGCSFTWWNKQRDNPVAKKLDRILVNDEWQSIFPLSTGFFGAPYFSDHSPGCISLNPADQRKKKPFKFFNYLLKNQEFLPLICEHWFSLNVVGSEMFRISAKLKALKKVIREFSKTNYSGIELRVQEAVEAVSIAQTNMLADPSTANAGLELVAVRNWETLSKAEESFFYQKSRITWIGEGDQNTAYFHKMAASRQSINHIHYLFDDAGVRIDTQQGIHLHCVDYFKNLLGSEEPQPLFRQDDICALLDFQCSEAQKTQFDRKFSREEIKEAFFSLPRNKASGPDGYSAEFFISCWSVIGPEVTSAVLEFFSSGSLLKQWNATTLVLIPKIQNASLVSDFRPISCLNTMYKVISKLLASRLKSILSSVISHSQSAFLPGRLLSENVLLASEIVQGYNRKNISPRAMLKVDLWKAFDSVRWDFLLATLAALDIPSSFIGLIRECVCTPTFSVSVNGMSDGYFHSTRGLRQGDPLSPYLFVLTMEVFSKLMLSRYDSGYIAYHPKTSELEISHLMFADDVMVFFNGSSSSLHGIYETLDDFAGWSGLSMNRDKTTLFHAGLSTQENSVIAQYGFSTGSLPVRYLGLPLMSRKLNICEYSPLIDKIRNKLRGWAAKSLSYAGRAQLLASVIYGTINFWISTFMLPKGCIKRLESLCSRFLWSGSIDCHSKAKVAWSTVCLPKNEGGLGLRSLSTWNSTLCLRLIWLLFSGSGSLWVAWQKHHHRLESVSFWDIKVKNSDSWLWKSILKLRHLAKNFIRCSIGNGNLAWFWHDYWTPFGPLLDKMGETGPSILRVPRNARVSATSSSSGWRLASPRSDLALDLQVFLTTIQLPNDSNENDSYDWYIGDKACGGFSSSKTWETLRPRATVKDWASLIWFKGSTPKHAFHMWIANLDRLPTRARLASWGMQITTDCCLCGSCVETRDHIFLHCSYAQTLWTLCLTRLRMTPFVFLDWSALLAWSKNFPFHVMAPKKSKKVRNESFIIEGEFGKYFSSELDDRKLALMKGGCGIPRQVKLIAPEPRESPESPPTGHCCAFEIFFSECGLSFPLPGLLVELMHELGIALPQLCPNVVRIVLCLQTLAEENGYRITLSDVFHLYTMKKGRTPGTFFLSPRSHFRVFGDFPEKDEKWRKSYFFFPVDEFTYGPNTGFFVRDWTRRPVKLPKTRVSHTFAEQFIRICNQSDLAWELFTCERIRNSCSRIYSRSDLITSSPPHTSPTIDRNMSPVSYREEKRLQKEREKVREAREKEDKARMVKALEEGKSRSASGKGKASGSVAPASESKTSDRRDRVKESSSKEIVRVSDSRSSRSSREKEYSDGGPTATSSRKRKSEDSDVLPLHRKIRSHTSVDVTPSEDAGTTSQGAKDISQGIPLSEPPVQVIVLPSRDSENRESGRQEIPIPTAPPKSPADFMRNFTPAGMRIPAFSELKEVNRANYFRFADKLGEIMLEYNTTFSCHESQLFPVNELDSLRTRVVELEEEIRQMKEMEEENARAVAKANEIRERMLEAEARCNHLDVANTDLSVKLKTGKNMYLEACDKITSLEAEAKRNEEWCKVVAEKRDEELAAARKDERRKLREHYSGLISKHETYLKALSENESISNRAAETRANRELLEELKRGEIPDIDAELESVKKDEADAEAKVNKMNALKPRPDEFAHLFVATPPESAPEDPYTEEELAIDEFGSNKNLMSELKTDQELEEKPKQDPEA</sequence>
<dbReference type="InterPro" id="IPR025558">
    <property type="entry name" value="DUF4283"/>
</dbReference>
<feature type="compositionally biased region" description="Basic and acidic residues" evidence="2">
    <location>
        <begin position="1873"/>
        <end position="1907"/>
    </location>
</feature>
<comment type="caution">
    <text evidence="4">The sequence shown here is derived from an EMBL/GenBank/DDBJ whole genome shotgun (WGS) entry which is preliminary data.</text>
</comment>
<accession>A0A8T1Y7X4</accession>
<dbReference type="GO" id="GO:0003824">
    <property type="term" value="F:catalytic activity"/>
    <property type="evidence" value="ECO:0007669"/>
    <property type="project" value="InterPro"/>
</dbReference>
<evidence type="ECO:0000259" key="3">
    <source>
        <dbReference type="PROSITE" id="PS50878"/>
    </source>
</evidence>
<organism evidence="4 5">
    <name type="scientific">Arabidopsis thaliana x Arabidopsis arenosa</name>
    <dbReference type="NCBI Taxonomy" id="1240361"/>
    <lineage>
        <taxon>Eukaryota</taxon>
        <taxon>Viridiplantae</taxon>
        <taxon>Streptophyta</taxon>
        <taxon>Embryophyta</taxon>
        <taxon>Tracheophyta</taxon>
        <taxon>Spermatophyta</taxon>
        <taxon>Magnoliopsida</taxon>
        <taxon>eudicotyledons</taxon>
        <taxon>Gunneridae</taxon>
        <taxon>Pentapetalae</taxon>
        <taxon>rosids</taxon>
        <taxon>malvids</taxon>
        <taxon>Brassicales</taxon>
        <taxon>Brassicaceae</taxon>
        <taxon>Camelineae</taxon>
        <taxon>Arabidopsis</taxon>
    </lineage>
</organism>
<feature type="domain" description="Reverse transcriptase" evidence="3">
    <location>
        <begin position="957"/>
        <end position="1234"/>
    </location>
</feature>
<feature type="region of interest" description="Disordered" evidence="2">
    <location>
        <begin position="1"/>
        <end position="56"/>
    </location>
</feature>
<keyword evidence="1" id="KW-0175">Coiled coil</keyword>
<feature type="compositionally biased region" description="Basic residues" evidence="2">
    <location>
        <begin position="1"/>
        <end position="11"/>
    </location>
</feature>
<dbReference type="GO" id="GO:0008270">
    <property type="term" value="F:zinc ion binding"/>
    <property type="evidence" value="ECO:0007669"/>
    <property type="project" value="InterPro"/>
</dbReference>
<feature type="compositionally biased region" description="Basic and acidic residues" evidence="2">
    <location>
        <begin position="2337"/>
        <end position="2353"/>
    </location>
</feature>
<feature type="compositionally biased region" description="Polar residues" evidence="2">
    <location>
        <begin position="1851"/>
        <end position="1870"/>
    </location>
</feature>
<dbReference type="Pfam" id="PF04642">
    <property type="entry name" value="DUF601"/>
    <property type="match status" value="1"/>
</dbReference>
<protein>
    <submittedName>
        <fullName evidence="4">Zinc finger CCHC-type superfamily</fullName>
    </submittedName>
</protein>
<dbReference type="Pfam" id="PF03372">
    <property type="entry name" value="Exo_endo_phos"/>
    <property type="match status" value="1"/>
</dbReference>
<feature type="compositionally biased region" description="Polar residues" evidence="2">
    <location>
        <begin position="1990"/>
        <end position="2007"/>
    </location>
</feature>
<dbReference type="Pfam" id="PF00078">
    <property type="entry name" value="RVT_1"/>
    <property type="match status" value="1"/>
</dbReference>
<feature type="coiled-coil region" evidence="1">
    <location>
        <begin position="2241"/>
        <end position="2293"/>
    </location>
</feature>
<dbReference type="PROSITE" id="PS50878">
    <property type="entry name" value="RT_POL"/>
    <property type="match status" value="1"/>
</dbReference>
<dbReference type="Pfam" id="PF13966">
    <property type="entry name" value="zf-RVT"/>
    <property type="match status" value="1"/>
</dbReference>
<dbReference type="InterPro" id="IPR005135">
    <property type="entry name" value="Endo/exonuclease/phosphatase"/>
</dbReference>
<dbReference type="EMBL" id="JAEFBK010000012">
    <property type="protein sequence ID" value="KAG7543256.1"/>
    <property type="molecule type" value="Genomic_DNA"/>
</dbReference>
<dbReference type="CDD" id="cd01650">
    <property type="entry name" value="RT_nLTR_like"/>
    <property type="match status" value="1"/>
</dbReference>
<dbReference type="PANTHER" id="PTHR33116">
    <property type="entry name" value="REVERSE TRANSCRIPTASE ZINC-BINDING DOMAIN-CONTAINING PROTEIN-RELATED-RELATED"/>
    <property type="match status" value="1"/>
</dbReference>
<feature type="coiled-coil region" evidence="1">
    <location>
        <begin position="2111"/>
        <end position="2155"/>
    </location>
</feature>
<keyword evidence="5" id="KW-1185">Reference proteome</keyword>
<evidence type="ECO:0000256" key="1">
    <source>
        <dbReference type="SAM" id="Coils"/>
    </source>
</evidence>
<evidence type="ECO:0000313" key="4">
    <source>
        <dbReference type="EMBL" id="KAG7543256.1"/>
    </source>
</evidence>
<feature type="compositionally biased region" description="Basic and acidic residues" evidence="2">
    <location>
        <begin position="1927"/>
        <end position="1961"/>
    </location>
</feature>
<evidence type="ECO:0000256" key="2">
    <source>
        <dbReference type="SAM" id="MobiDB-lite"/>
    </source>
</evidence>